<gene>
    <name evidence="1" type="ORF">EDC14_100375</name>
</gene>
<organism evidence="1 2">
    <name type="scientific">Hydrogenispora ethanolica</name>
    <dbReference type="NCBI Taxonomy" id="1082276"/>
    <lineage>
        <taxon>Bacteria</taxon>
        <taxon>Bacillati</taxon>
        <taxon>Bacillota</taxon>
        <taxon>Hydrogenispora</taxon>
    </lineage>
</organism>
<dbReference type="EMBL" id="SLUN01000003">
    <property type="protein sequence ID" value="TCL75144.1"/>
    <property type="molecule type" value="Genomic_DNA"/>
</dbReference>
<sequence length="103" mass="12125">MPRSIATQLRNSQVMLTGVNAHAARMARRGLDDPFLERYDRIYREALELDNQYHALKARIKEMAHLFHAQLAELDGCYREARKVVKLEMPLESWPEFGIRDQR</sequence>
<accession>A0A4R1S7S3</accession>
<proteinExistence type="predicted"/>
<name>A0A4R1S7S3_HYDET</name>
<reference evidence="1 2" key="1">
    <citation type="submission" date="2019-03" db="EMBL/GenBank/DDBJ databases">
        <title>Genomic Encyclopedia of Type Strains, Phase IV (KMG-IV): sequencing the most valuable type-strain genomes for metagenomic binning, comparative biology and taxonomic classification.</title>
        <authorList>
            <person name="Goeker M."/>
        </authorList>
    </citation>
    <scope>NUCLEOTIDE SEQUENCE [LARGE SCALE GENOMIC DNA]</scope>
    <source>
        <strain evidence="1 2">LX-B</strain>
    </source>
</reference>
<dbReference type="AlphaFoldDB" id="A0A4R1S7S3"/>
<evidence type="ECO:0000313" key="1">
    <source>
        <dbReference type="EMBL" id="TCL75144.1"/>
    </source>
</evidence>
<protein>
    <submittedName>
        <fullName evidence="1">Uncharacterized protein</fullName>
    </submittedName>
</protein>
<comment type="caution">
    <text evidence="1">The sequence shown here is derived from an EMBL/GenBank/DDBJ whole genome shotgun (WGS) entry which is preliminary data.</text>
</comment>
<dbReference type="RefSeq" id="WP_132012829.1">
    <property type="nucleotide sequence ID" value="NZ_SLUN01000003.1"/>
</dbReference>
<evidence type="ECO:0000313" key="2">
    <source>
        <dbReference type="Proteomes" id="UP000295008"/>
    </source>
</evidence>
<dbReference type="Proteomes" id="UP000295008">
    <property type="component" value="Unassembled WGS sequence"/>
</dbReference>
<keyword evidence="2" id="KW-1185">Reference proteome</keyword>